<organism evidence="2 3">
    <name type="scientific">Pseudomonas phage phiAH14a</name>
    <dbReference type="NCBI Taxonomy" id="1805958"/>
    <lineage>
        <taxon>Viruses</taxon>
        <taxon>Duplodnaviria</taxon>
        <taxon>Heunggongvirae</taxon>
        <taxon>Uroviricota</taxon>
        <taxon>Caudoviricetes</taxon>
        <taxon>Miecznikowavirus</taxon>
        <taxon>Miecznikowavirus AH14a</taxon>
    </lineage>
</organism>
<feature type="transmembrane region" description="Helical" evidence="1">
    <location>
        <begin position="7"/>
        <end position="28"/>
    </location>
</feature>
<keyword evidence="3" id="KW-1185">Reference proteome</keyword>
<keyword evidence="1" id="KW-0472">Membrane</keyword>
<evidence type="ECO:0000313" key="3">
    <source>
        <dbReference type="Proteomes" id="UP000222764"/>
    </source>
</evidence>
<feature type="transmembrane region" description="Helical" evidence="1">
    <location>
        <begin position="40"/>
        <end position="62"/>
    </location>
</feature>
<name>A0A1B0VM58_9CAUD</name>
<dbReference type="Proteomes" id="UP000222764">
    <property type="component" value="Segment"/>
</dbReference>
<keyword evidence="1" id="KW-1133">Transmembrane helix</keyword>
<protein>
    <submittedName>
        <fullName evidence="2">Uncharacterized protein</fullName>
    </submittedName>
</protein>
<sequence length="67" mass="7375">MFATKLFLLLMGVALYLAFTGAWFLWLAPELILIGSVQTLVGAFAGCITWLCLTFSTIVHIIKTARP</sequence>
<accession>A0A1B0VM58</accession>
<evidence type="ECO:0000256" key="1">
    <source>
        <dbReference type="SAM" id="Phobius"/>
    </source>
</evidence>
<dbReference type="EMBL" id="KU708004">
    <property type="protein sequence ID" value="AMW64463.1"/>
    <property type="molecule type" value="Genomic_DNA"/>
</dbReference>
<gene>
    <name evidence="2" type="ORF">AH14a_p03</name>
</gene>
<evidence type="ECO:0000313" key="2">
    <source>
        <dbReference type="EMBL" id="AMW64463.1"/>
    </source>
</evidence>
<reference evidence="2 3" key="1">
    <citation type="journal article" date="2016" name="PLoS ONE">
        <title>Two Inducible Prophages of an Antarctic Pseudomonas sp. ANT_H14 Use the Same Capsid for Packaging Their Genomes - Characterization of a Novel Phage Helper-Satellite System.</title>
        <authorList>
            <person name="Dziewit L."/>
            <person name="Radlinska M."/>
        </authorList>
    </citation>
    <scope>NUCLEOTIDE SEQUENCE [LARGE SCALE GENOMIC DNA]</scope>
</reference>
<keyword evidence="1" id="KW-0812">Transmembrane</keyword>
<proteinExistence type="predicted"/>